<feature type="transmembrane region" description="Helical" evidence="2">
    <location>
        <begin position="369"/>
        <end position="391"/>
    </location>
</feature>
<evidence type="ECO:0000313" key="4">
    <source>
        <dbReference type="Proteomes" id="UP001178507"/>
    </source>
</evidence>
<sequence length="547" mass="61880">MSLKLPTPARPGFGPGGLLSPVARTRPILPKSFTADSLPRLDDEEGQERPAPTLSLPRRVDSPEVSPRGAMAKMGLPSILQRRHYAPSPRWTCAEEVDTWSHLESERALKAVETPVAPHRRHNSILDFERLFTQFFVQVRPSRWRGLWADAGPVHPEDVAAAWAEHTAKYIVRHAEICLNYWPYIQLEYESVHQRVLQEMEWAVEWSGKRYRVEISLLPERVCHRLLWALGDALLPDQFLHEMQRSLQALWQNHHFRTCDSILRPWGTFQMLLVLCSFFLVLCAQSADFYGRAVYGGHGFQGLHVKGGGNARERVAREEAMDHLASRLLFLGGLGHLWIFYMVASFFPLRSLHSPFHRDLGSMAAYSKSSLRVMRVFLPLVSCAKLAALWVRFERLQLRLRLLGGDTALVLLAATLPLLAVSVCVAVRSSFYSHYHFSSVLLAGMNGLLSIGFARYLEVGWAVLCVAAVLMVWLLLFAQYTSEFTKANLIKAAQIQWAFVHGLVLLTLVLALALEVEAGFARRFVHFFCESQTLVPSKVCKRLLSGH</sequence>
<evidence type="ECO:0000313" key="3">
    <source>
        <dbReference type="EMBL" id="CAJ1399751.1"/>
    </source>
</evidence>
<evidence type="ECO:0000256" key="2">
    <source>
        <dbReference type="SAM" id="Phobius"/>
    </source>
</evidence>
<organism evidence="3 4">
    <name type="scientific">Effrenium voratum</name>
    <dbReference type="NCBI Taxonomy" id="2562239"/>
    <lineage>
        <taxon>Eukaryota</taxon>
        <taxon>Sar</taxon>
        <taxon>Alveolata</taxon>
        <taxon>Dinophyceae</taxon>
        <taxon>Suessiales</taxon>
        <taxon>Symbiodiniaceae</taxon>
        <taxon>Effrenium</taxon>
    </lineage>
</organism>
<dbReference type="AlphaFoldDB" id="A0AA36J775"/>
<feature type="region of interest" description="Disordered" evidence="1">
    <location>
        <begin position="1"/>
        <end position="70"/>
    </location>
</feature>
<evidence type="ECO:0000256" key="1">
    <source>
        <dbReference type="SAM" id="MobiDB-lite"/>
    </source>
</evidence>
<feature type="transmembrane region" description="Helical" evidence="2">
    <location>
        <begin position="328"/>
        <end position="349"/>
    </location>
</feature>
<name>A0AA36J775_9DINO</name>
<keyword evidence="2" id="KW-1133">Transmembrane helix</keyword>
<comment type="caution">
    <text evidence="3">The sequence shown here is derived from an EMBL/GenBank/DDBJ whole genome shotgun (WGS) entry which is preliminary data.</text>
</comment>
<feature type="transmembrane region" description="Helical" evidence="2">
    <location>
        <begin position="403"/>
        <end position="428"/>
    </location>
</feature>
<feature type="transmembrane region" description="Helical" evidence="2">
    <location>
        <begin position="461"/>
        <end position="482"/>
    </location>
</feature>
<keyword evidence="4" id="KW-1185">Reference proteome</keyword>
<feature type="transmembrane region" description="Helical" evidence="2">
    <location>
        <begin position="494"/>
        <end position="514"/>
    </location>
</feature>
<gene>
    <name evidence="3" type="ORF">EVOR1521_LOCUS23234</name>
</gene>
<keyword evidence="2" id="KW-0472">Membrane</keyword>
<dbReference type="EMBL" id="CAUJNA010003347">
    <property type="protein sequence ID" value="CAJ1399751.1"/>
    <property type="molecule type" value="Genomic_DNA"/>
</dbReference>
<feature type="transmembrane region" description="Helical" evidence="2">
    <location>
        <begin position="434"/>
        <end position="454"/>
    </location>
</feature>
<dbReference type="Proteomes" id="UP001178507">
    <property type="component" value="Unassembled WGS sequence"/>
</dbReference>
<protein>
    <submittedName>
        <fullName evidence="3">Uncharacterized protein</fullName>
    </submittedName>
</protein>
<keyword evidence="2" id="KW-0812">Transmembrane</keyword>
<proteinExistence type="predicted"/>
<feature type="transmembrane region" description="Helical" evidence="2">
    <location>
        <begin position="266"/>
        <end position="284"/>
    </location>
</feature>
<accession>A0AA36J775</accession>
<reference evidence="3" key="1">
    <citation type="submission" date="2023-08" db="EMBL/GenBank/DDBJ databases">
        <authorList>
            <person name="Chen Y."/>
            <person name="Shah S."/>
            <person name="Dougan E. K."/>
            <person name="Thang M."/>
            <person name="Chan C."/>
        </authorList>
    </citation>
    <scope>NUCLEOTIDE SEQUENCE</scope>
</reference>